<evidence type="ECO:0000256" key="1">
    <source>
        <dbReference type="ARBA" id="ARBA00005361"/>
    </source>
</evidence>
<organism evidence="3 4">
    <name type="scientific">Caenorhabditis tropicalis</name>
    <dbReference type="NCBI Taxonomy" id="1561998"/>
    <lineage>
        <taxon>Eukaryota</taxon>
        <taxon>Metazoa</taxon>
        <taxon>Ecdysozoa</taxon>
        <taxon>Nematoda</taxon>
        <taxon>Chromadorea</taxon>
        <taxon>Rhabditida</taxon>
        <taxon>Rhabditina</taxon>
        <taxon>Rhabditomorpha</taxon>
        <taxon>Rhabditoidea</taxon>
        <taxon>Rhabditidae</taxon>
        <taxon>Peloderinae</taxon>
        <taxon>Caenorhabditis</taxon>
    </lineage>
</organism>
<feature type="compositionally biased region" description="Basic residues" evidence="2">
    <location>
        <begin position="1"/>
        <end position="17"/>
    </location>
</feature>
<evidence type="ECO:0000313" key="3">
    <source>
        <dbReference type="Proteomes" id="UP000095282"/>
    </source>
</evidence>
<feature type="region of interest" description="Disordered" evidence="2">
    <location>
        <begin position="1"/>
        <end position="22"/>
    </location>
</feature>
<reference evidence="4" key="1">
    <citation type="submission" date="2016-11" db="UniProtKB">
        <authorList>
            <consortium name="WormBaseParasite"/>
        </authorList>
    </citation>
    <scope>IDENTIFICATION</scope>
</reference>
<dbReference type="STRING" id="1561998.A0A1I7UR25"/>
<evidence type="ECO:0000256" key="2">
    <source>
        <dbReference type="SAM" id="MobiDB-lite"/>
    </source>
</evidence>
<dbReference type="eggNOG" id="KOG4081">
    <property type="taxonomic scope" value="Eukaryota"/>
</dbReference>
<dbReference type="Gene3D" id="3.30.1140.40">
    <property type="entry name" value="Tctex-1"/>
    <property type="match status" value="1"/>
</dbReference>
<evidence type="ECO:0000313" key="4">
    <source>
        <dbReference type="WBParaSite" id="Csp11.Scaffold630.g18490.t1"/>
    </source>
</evidence>
<dbReference type="CDD" id="cd21455">
    <property type="entry name" value="DLC-like_DYNLT1_DYNLT3"/>
    <property type="match status" value="1"/>
</dbReference>
<comment type="similarity">
    <text evidence="1">Belongs to the dynein light chain Tctex-type family.</text>
</comment>
<keyword evidence="3" id="KW-1185">Reference proteome</keyword>
<protein>
    <submittedName>
        <fullName evidence="4">Dynein light chain</fullName>
    </submittedName>
</protein>
<dbReference type="AlphaFoldDB" id="A0A1I7UR25"/>
<name>A0A1I7UR25_9PELO</name>
<dbReference type="Proteomes" id="UP000095282">
    <property type="component" value="Unplaced"/>
</dbReference>
<proteinExistence type="inferred from homology"/>
<dbReference type="PANTHER" id="PTHR21255">
    <property type="entry name" value="T-COMPLEX-ASSOCIATED-TESTIS-EXPRESSED 1/ DYNEIN LIGHT CHAIN"/>
    <property type="match status" value="1"/>
</dbReference>
<dbReference type="WBParaSite" id="Csp11.Scaffold630.g18490.t1">
    <property type="protein sequence ID" value="Csp11.Scaffold630.g18490.t1"/>
    <property type="gene ID" value="Csp11.Scaffold630.g18490"/>
</dbReference>
<dbReference type="GO" id="GO:0045505">
    <property type="term" value="F:dynein intermediate chain binding"/>
    <property type="evidence" value="ECO:0007669"/>
    <property type="project" value="TreeGrafter"/>
</dbReference>
<dbReference type="GO" id="GO:0005868">
    <property type="term" value="C:cytoplasmic dynein complex"/>
    <property type="evidence" value="ECO:0007669"/>
    <property type="project" value="TreeGrafter"/>
</dbReference>
<accession>A0A1I7UR25</accession>
<dbReference type="InterPro" id="IPR038586">
    <property type="entry name" value="Tctex-1-like_sf"/>
</dbReference>
<dbReference type="InterPro" id="IPR005334">
    <property type="entry name" value="Tctex-1-like"/>
</dbReference>
<dbReference type="PANTHER" id="PTHR21255:SF4">
    <property type="entry name" value="DYNEIN LIGHT CHAIN TCTEX-TYPE"/>
    <property type="match status" value="1"/>
</dbReference>
<dbReference type="GO" id="GO:0005737">
    <property type="term" value="C:cytoplasm"/>
    <property type="evidence" value="ECO:0007669"/>
    <property type="project" value="TreeGrafter"/>
</dbReference>
<dbReference type="Pfam" id="PF03645">
    <property type="entry name" value="Tctex-1"/>
    <property type="match status" value="1"/>
</dbReference>
<sequence>MEKKRNLASKKRKKNKKYANSDEEAVDKLVEKAFDSVIGKEKYTPLKTTEWMTKMIDKISSGLLKRGESRKFIVHCSIAARTASLSICSANQCCWDTQNDVAVYSEWMSSTVFGAVHVFYLTHRYSK</sequence>
<dbReference type="GO" id="GO:0007018">
    <property type="term" value="P:microtubule-based movement"/>
    <property type="evidence" value="ECO:0007669"/>
    <property type="project" value="TreeGrafter"/>
</dbReference>